<evidence type="ECO:0000313" key="2">
    <source>
        <dbReference type="Proteomes" id="UP000236642"/>
    </source>
</evidence>
<reference evidence="2" key="1">
    <citation type="submission" date="2017-09" db="EMBL/GenBank/DDBJ databases">
        <title>Metaegenomics of thermophilic ammonia-oxidizing enrichment culture.</title>
        <authorList>
            <person name="Kato S."/>
            <person name="Suzuki K."/>
        </authorList>
    </citation>
    <scope>NUCLEOTIDE SEQUENCE [LARGE SCALE GENOMIC DNA]</scope>
</reference>
<evidence type="ECO:0000313" key="1">
    <source>
        <dbReference type="EMBL" id="GBD09644.1"/>
    </source>
</evidence>
<protein>
    <submittedName>
        <fullName evidence="1">Uncharacterized protein</fullName>
    </submittedName>
</protein>
<proteinExistence type="predicted"/>
<dbReference type="Proteomes" id="UP000236642">
    <property type="component" value="Unassembled WGS sequence"/>
</dbReference>
<gene>
    <name evidence="1" type="ORF">HRbin22_01902</name>
</gene>
<dbReference type="EMBL" id="BEHY01000055">
    <property type="protein sequence ID" value="GBD09644.1"/>
    <property type="molecule type" value="Genomic_DNA"/>
</dbReference>
<accession>A0A2H5Y864</accession>
<organism evidence="1 2">
    <name type="scientific">Candidatus Thermoflexus japonica</name>
    <dbReference type="NCBI Taxonomy" id="2035417"/>
    <lineage>
        <taxon>Bacteria</taxon>
        <taxon>Bacillati</taxon>
        <taxon>Chloroflexota</taxon>
        <taxon>Thermoflexia</taxon>
        <taxon>Thermoflexales</taxon>
        <taxon>Thermoflexaceae</taxon>
        <taxon>Thermoflexus</taxon>
    </lineage>
</organism>
<dbReference type="AlphaFoldDB" id="A0A2H5Y864"/>
<sequence>MMEALRFYPEAVTFTPLATIRRERRLPIPGKVRVQRGDVVDAATVLAVAEQPAGVVIVDIARALKVSPQRAAAYLQRKPGASVRAHEILARRRIWLGLRTLRVRSPVDGEVVLAGGGKVLIQAGTRPLELRAGFPGKVVEVIPDYGAVIETTGALIQAFWSSGADFSGMIRIVTSGAEPLRARAIDPVAQGTIVVGGAWIEPSALEQAERLQVRGIIAGSMEASLLPMLRELSFPVVLTEGFGRLPMHPGIFRILSIYQGREAFVVQPFAGPDGRAGRPEILIPVPAENLPPPEPTGEPDLRPGVRVRLLREPYRGRTGTVSGISPYPWTLDSGLRSWCAEIQLDGEEGKTWVPVYNVEIIRP</sequence>
<name>A0A2H5Y864_9CHLR</name>
<comment type="caution">
    <text evidence="1">The sequence shown here is derived from an EMBL/GenBank/DDBJ whole genome shotgun (WGS) entry which is preliminary data.</text>
</comment>